<dbReference type="InterPro" id="IPR002491">
    <property type="entry name" value="ABC_transptr_periplasmic_BD"/>
</dbReference>
<proteinExistence type="inferred from homology"/>
<dbReference type="SUPFAM" id="SSF53807">
    <property type="entry name" value="Helical backbone' metal receptor"/>
    <property type="match status" value="1"/>
</dbReference>
<feature type="domain" description="Fe/B12 periplasmic-binding" evidence="5">
    <location>
        <begin position="1"/>
        <end position="138"/>
    </location>
</feature>
<organism evidence="6 7">
    <name type="scientific">Paenibacillus taichungensis</name>
    <dbReference type="NCBI Taxonomy" id="484184"/>
    <lineage>
        <taxon>Bacteria</taxon>
        <taxon>Bacillati</taxon>
        <taxon>Bacillota</taxon>
        <taxon>Bacilli</taxon>
        <taxon>Bacillales</taxon>
        <taxon>Paenibacillaceae</taxon>
        <taxon>Paenibacillus</taxon>
    </lineage>
</organism>
<evidence type="ECO:0000256" key="1">
    <source>
        <dbReference type="ARBA" id="ARBA00004196"/>
    </source>
</evidence>
<evidence type="ECO:0000259" key="5">
    <source>
        <dbReference type="PROSITE" id="PS50983"/>
    </source>
</evidence>
<evidence type="ECO:0000256" key="3">
    <source>
        <dbReference type="ARBA" id="ARBA00022448"/>
    </source>
</evidence>
<dbReference type="RefSeq" id="WP_113053891.1">
    <property type="nucleotide sequence ID" value="NZ_QEVW01000009.1"/>
</dbReference>
<dbReference type="AlphaFoldDB" id="A0A329QPV7"/>
<dbReference type="InterPro" id="IPR051313">
    <property type="entry name" value="Bact_iron-sidero_bind"/>
</dbReference>
<dbReference type="Proteomes" id="UP000250642">
    <property type="component" value="Unassembled WGS sequence"/>
</dbReference>
<comment type="subcellular location">
    <subcellularLocation>
        <location evidence="1">Cell envelope</location>
    </subcellularLocation>
</comment>
<dbReference type="PROSITE" id="PS50983">
    <property type="entry name" value="FE_B12_PBP"/>
    <property type="match status" value="1"/>
</dbReference>
<evidence type="ECO:0000313" key="7">
    <source>
        <dbReference type="Proteomes" id="UP000250642"/>
    </source>
</evidence>
<keyword evidence="4" id="KW-0732">Signal</keyword>
<evidence type="ECO:0000256" key="4">
    <source>
        <dbReference type="ARBA" id="ARBA00022729"/>
    </source>
</evidence>
<accession>A0A329QPV7</accession>
<name>A0A329QPV7_9BACL</name>
<protein>
    <recommendedName>
        <fullName evidence="5">Fe/B12 periplasmic-binding domain-containing protein</fullName>
    </recommendedName>
</protein>
<keyword evidence="3" id="KW-0813">Transport</keyword>
<sequence length="138" mass="15689">MLTLGIRPVGAELTIIRHQIVYRNQLQYIQDVGVINNASVIAGLEPDLIVYEHRSDAMRELLEQVAPTLTINPASNTAEQLRCIAKNVGEEQKAEQWIVHASVRAHTYTTNAKWNFDDPITRDRLLKVMPRILKHPLT</sequence>
<comment type="similarity">
    <text evidence="2">Belongs to the bacterial solute-binding protein 8 family.</text>
</comment>
<evidence type="ECO:0000256" key="2">
    <source>
        <dbReference type="ARBA" id="ARBA00008814"/>
    </source>
</evidence>
<dbReference type="PANTHER" id="PTHR30532:SF26">
    <property type="entry name" value="IRON(3+)-HYDROXAMATE-BINDING PROTEIN FHUD"/>
    <property type="match status" value="1"/>
</dbReference>
<evidence type="ECO:0000313" key="6">
    <source>
        <dbReference type="EMBL" id="RAW14405.1"/>
    </source>
</evidence>
<dbReference type="GO" id="GO:0030288">
    <property type="term" value="C:outer membrane-bounded periplasmic space"/>
    <property type="evidence" value="ECO:0007669"/>
    <property type="project" value="TreeGrafter"/>
</dbReference>
<dbReference type="EMBL" id="QEVW01000009">
    <property type="protein sequence ID" value="RAW14405.1"/>
    <property type="molecule type" value="Genomic_DNA"/>
</dbReference>
<dbReference type="GO" id="GO:1901678">
    <property type="term" value="P:iron coordination entity transport"/>
    <property type="evidence" value="ECO:0007669"/>
    <property type="project" value="UniProtKB-ARBA"/>
</dbReference>
<dbReference type="Gene3D" id="3.40.50.1980">
    <property type="entry name" value="Nitrogenase molybdenum iron protein domain"/>
    <property type="match status" value="1"/>
</dbReference>
<gene>
    <name evidence="6" type="ORF">DC345_15730</name>
</gene>
<dbReference type="PANTHER" id="PTHR30532">
    <property type="entry name" value="IRON III DICITRATE-BINDING PERIPLASMIC PROTEIN"/>
    <property type="match status" value="1"/>
</dbReference>
<comment type="caution">
    <text evidence="6">The sequence shown here is derived from an EMBL/GenBank/DDBJ whole genome shotgun (WGS) entry which is preliminary data.</text>
</comment>
<reference evidence="6 7" key="1">
    <citation type="submission" date="2018-04" db="EMBL/GenBank/DDBJ databases">
        <title>Paenibacillus taichungensis Genome sequencing and assembly.</title>
        <authorList>
            <person name="Xu J."/>
            <person name="Rensing C."/>
            <person name="Mazhar H.S."/>
        </authorList>
    </citation>
    <scope>NUCLEOTIDE SEQUENCE [LARGE SCALE GENOMIC DNA]</scope>
    <source>
        <strain evidence="6 7">NC1</strain>
    </source>
</reference>